<name>A0A8J7ANT4_9CYAN</name>
<evidence type="ECO:0000313" key="1">
    <source>
        <dbReference type="EMBL" id="MBE9115143.1"/>
    </source>
</evidence>
<gene>
    <name evidence="1" type="ORF">IQ249_04445</name>
</gene>
<dbReference type="EMBL" id="JADEWZ010000005">
    <property type="protein sequence ID" value="MBE9115143.1"/>
    <property type="molecule type" value="Genomic_DNA"/>
</dbReference>
<dbReference type="AlphaFoldDB" id="A0A8J7ANT4"/>
<dbReference type="RefSeq" id="WP_194028239.1">
    <property type="nucleotide sequence ID" value="NZ_JADEWZ010000005.1"/>
</dbReference>
<reference evidence="1" key="1">
    <citation type="submission" date="2020-10" db="EMBL/GenBank/DDBJ databases">
        <authorList>
            <person name="Castelo-Branco R."/>
            <person name="Eusebio N."/>
            <person name="Adriana R."/>
            <person name="Vieira A."/>
            <person name="Brugerolle De Fraissinette N."/>
            <person name="Rezende De Castro R."/>
            <person name="Schneider M.P."/>
            <person name="Vasconcelos V."/>
            <person name="Leao P.N."/>
        </authorList>
    </citation>
    <scope>NUCLEOTIDE SEQUENCE</scope>
    <source>
        <strain evidence="1">LEGE 07157</strain>
    </source>
</reference>
<accession>A0A8J7ANT4</accession>
<proteinExistence type="predicted"/>
<protein>
    <submittedName>
        <fullName evidence="1">Uncharacterized protein</fullName>
    </submittedName>
</protein>
<organism evidence="1 2">
    <name type="scientific">Lusitaniella coriacea LEGE 07157</name>
    <dbReference type="NCBI Taxonomy" id="945747"/>
    <lineage>
        <taxon>Bacteria</taxon>
        <taxon>Bacillati</taxon>
        <taxon>Cyanobacteriota</taxon>
        <taxon>Cyanophyceae</taxon>
        <taxon>Spirulinales</taxon>
        <taxon>Lusitaniellaceae</taxon>
        <taxon>Lusitaniella</taxon>
    </lineage>
</organism>
<sequence>MNDPKQSLHIEVQCDYAFEQWLFTYCQEQPTYPIEDHIKVSLSAFHAPFAAKAAGKSPERVRALAEYSIKQLEAQLNLINALFLQGKKTQDLPDLKELSFLPLFDREKTIIGNISAMN</sequence>
<keyword evidence="2" id="KW-1185">Reference proteome</keyword>
<comment type="caution">
    <text evidence="1">The sequence shown here is derived from an EMBL/GenBank/DDBJ whole genome shotgun (WGS) entry which is preliminary data.</text>
</comment>
<evidence type="ECO:0000313" key="2">
    <source>
        <dbReference type="Proteomes" id="UP000654482"/>
    </source>
</evidence>
<dbReference type="Proteomes" id="UP000654482">
    <property type="component" value="Unassembled WGS sequence"/>
</dbReference>